<evidence type="ECO:0000313" key="2">
    <source>
        <dbReference type="EMBL" id="GAI13984.1"/>
    </source>
</evidence>
<proteinExistence type="predicted"/>
<organism evidence="2">
    <name type="scientific">marine sediment metagenome</name>
    <dbReference type="NCBI Taxonomy" id="412755"/>
    <lineage>
        <taxon>unclassified sequences</taxon>
        <taxon>metagenomes</taxon>
        <taxon>ecological metagenomes</taxon>
    </lineage>
</organism>
<feature type="region of interest" description="Disordered" evidence="1">
    <location>
        <begin position="1"/>
        <end position="39"/>
    </location>
</feature>
<dbReference type="EMBL" id="BARV01005334">
    <property type="protein sequence ID" value="GAI13984.1"/>
    <property type="molecule type" value="Genomic_DNA"/>
</dbReference>
<sequence length="39" mass="4150">YKKDDRGMGQAGDNTSAASRSGLDPQPPLFSGLTQGMYM</sequence>
<reference evidence="2" key="1">
    <citation type="journal article" date="2014" name="Front. Microbiol.">
        <title>High frequency of phylogenetically diverse reductive dehalogenase-homologous genes in deep subseafloor sedimentary metagenomes.</title>
        <authorList>
            <person name="Kawai M."/>
            <person name="Futagami T."/>
            <person name="Toyoda A."/>
            <person name="Takaki Y."/>
            <person name="Nishi S."/>
            <person name="Hori S."/>
            <person name="Arai W."/>
            <person name="Tsubouchi T."/>
            <person name="Morono Y."/>
            <person name="Uchiyama I."/>
            <person name="Ito T."/>
            <person name="Fujiyama A."/>
            <person name="Inagaki F."/>
            <person name="Takami H."/>
        </authorList>
    </citation>
    <scope>NUCLEOTIDE SEQUENCE</scope>
    <source>
        <strain evidence="2">Expedition CK06-06</strain>
    </source>
</reference>
<comment type="caution">
    <text evidence="2">The sequence shown here is derived from an EMBL/GenBank/DDBJ whole genome shotgun (WGS) entry which is preliminary data.</text>
</comment>
<dbReference type="AlphaFoldDB" id="X1N5U6"/>
<accession>X1N5U6</accession>
<evidence type="ECO:0000256" key="1">
    <source>
        <dbReference type="SAM" id="MobiDB-lite"/>
    </source>
</evidence>
<gene>
    <name evidence="2" type="ORF">S06H3_11164</name>
</gene>
<feature type="non-terminal residue" evidence="2">
    <location>
        <position position="1"/>
    </location>
</feature>
<protein>
    <submittedName>
        <fullName evidence="2">Uncharacterized protein</fullName>
    </submittedName>
</protein>
<name>X1N5U6_9ZZZZ</name>